<dbReference type="GO" id="GO:0005739">
    <property type="term" value="C:mitochondrion"/>
    <property type="evidence" value="ECO:0007669"/>
    <property type="project" value="TreeGrafter"/>
</dbReference>
<dbReference type="GO" id="GO:0004485">
    <property type="term" value="F:methylcrotonoyl-CoA carboxylase activity"/>
    <property type="evidence" value="ECO:0007669"/>
    <property type="project" value="TreeGrafter"/>
</dbReference>
<comment type="caution">
    <text evidence="3">The sequence shown here is derived from an EMBL/GenBank/DDBJ whole genome shotgun (WGS) entry which is preliminary data.</text>
</comment>
<dbReference type="InterPro" id="IPR005479">
    <property type="entry name" value="CPAse_ATP-bd"/>
</dbReference>
<dbReference type="PANTHER" id="PTHR18866:SF33">
    <property type="entry name" value="METHYLCROTONOYL-COA CARBOXYLASE SUBUNIT ALPHA, MITOCHONDRIAL-RELATED"/>
    <property type="match status" value="1"/>
</dbReference>
<protein>
    <recommendedName>
        <fullName evidence="2">Carbamoyl phosphate synthase ATP-binding domain-containing protein</fullName>
    </recommendedName>
</protein>
<dbReference type="AlphaFoldDB" id="A0AAD8W5I7"/>
<dbReference type="PANTHER" id="PTHR18866">
    <property type="entry name" value="CARBOXYLASE:PYRUVATE/ACETYL-COA/PROPIONYL-COA CARBOXYLASE"/>
    <property type="match status" value="1"/>
</dbReference>
<evidence type="ECO:0000313" key="3">
    <source>
        <dbReference type="EMBL" id="KAK1641657.1"/>
    </source>
</evidence>
<sequence length="202" mass="23144">MLPPSTTLFVGCADWSGSASSTTALHPDASASISTSLSCRFTEQNIKLFELLVGYSFTKFFLVRMMYELAPVVVWGWGAECVFSDEVLSPQVMAWSRTIRLFNVAMLQSIKLFGDKRENAIHLYDRDWSLQRRDQKIIEEAPDPNVPTEFWTHTVEAALTATKVIYLILSHIIVCYGLRYRFNVLMFLAHYTVELFLYSPHQ</sequence>
<accession>A0AAD8W5I7</accession>
<organism evidence="3 4">
    <name type="scientific">Lolium multiflorum</name>
    <name type="common">Italian ryegrass</name>
    <name type="synonym">Lolium perenne subsp. multiflorum</name>
    <dbReference type="NCBI Taxonomy" id="4521"/>
    <lineage>
        <taxon>Eukaryota</taxon>
        <taxon>Viridiplantae</taxon>
        <taxon>Streptophyta</taxon>
        <taxon>Embryophyta</taxon>
        <taxon>Tracheophyta</taxon>
        <taxon>Spermatophyta</taxon>
        <taxon>Magnoliopsida</taxon>
        <taxon>Liliopsida</taxon>
        <taxon>Poales</taxon>
        <taxon>Poaceae</taxon>
        <taxon>BOP clade</taxon>
        <taxon>Pooideae</taxon>
        <taxon>Poodae</taxon>
        <taxon>Poeae</taxon>
        <taxon>Poeae Chloroplast Group 2 (Poeae type)</taxon>
        <taxon>Loliodinae</taxon>
        <taxon>Loliinae</taxon>
        <taxon>Lolium</taxon>
    </lineage>
</organism>
<gene>
    <name evidence="3" type="ORF">QYE76_059462</name>
</gene>
<reference evidence="3" key="1">
    <citation type="submission" date="2023-07" db="EMBL/GenBank/DDBJ databases">
        <title>A chromosome-level genome assembly of Lolium multiflorum.</title>
        <authorList>
            <person name="Chen Y."/>
            <person name="Copetti D."/>
            <person name="Kolliker R."/>
            <person name="Studer B."/>
        </authorList>
    </citation>
    <scope>NUCLEOTIDE SEQUENCE</scope>
    <source>
        <strain evidence="3">02402/16</strain>
        <tissue evidence="3">Leaf</tissue>
    </source>
</reference>
<keyword evidence="1" id="KW-0092">Biotin</keyword>
<dbReference type="SUPFAM" id="SSF56059">
    <property type="entry name" value="Glutathione synthetase ATP-binding domain-like"/>
    <property type="match status" value="1"/>
</dbReference>
<dbReference type="Proteomes" id="UP001231189">
    <property type="component" value="Unassembled WGS sequence"/>
</dbReference>
<dbReference type="Gene3D" id="3.30.470.20">
    <property type="entry name" value="ATP-grasp fold, B domain"/>
    <property type="match status" value="1"/>
</dbReference>
<dbReference type="EMBL" id="JAUUTY010000004">
    <property type="protein sequence ID" value="KAK1641657.1"/>
    <property type="molecule type" value="Genomic_DNA"/>
</dbReference>
<keyword evidence="4" id="KW-1185">Reference proteome</keyword>
<feature type="domain" description="Carbamoyl phosphate synthase ATP-binding" evidence="2">
    <location>
        <begin position="111"/>
        <end position="165"/>
    </location>
</feature>
<dbReference type="Pfam" id="PF02786">
    <property type="entry name" value="CPSase_L_D2"/>
    <property type="match status" value="1"/>
</dbReference>
<evidence type="ECO:0000259" key="2">
    <source>
        <dbReference type="Pfam" id="PF02786"/>
    </source>
</evidence>
<dbReference type="GO" id="GO:0005524">
    <property type="term" value="F:ATP binding"/>
    <property type="evidence" value="ECO:0007669"/>
    <property type="project" value="InterPro"/>
</dbReference>
<evidence type="ECO:0000313" key="4">
    <source>
        <dbReference type="Proteomes" id="UP001231189"/>
    </source>
</evidence>
<proteinExistence type="predicted"/>
<name>A0AAD8W5I7_LOLMU</name>
<evidence type="ECO:0000256" key="1">
    <source>
        <dbReference type="ARBA" id="ARBA00023267"/>
    </source>
</evidence>
<dbReference type="InterPro" id="IPR050856">
    <property type="entry name" value="Biotin_carboxylase_complex"/>
</dbReference>